<evidence type="ECO:0000256" key="2">
    <source>
        <dbReference type="SAM" id="Phobius"/>
    </source>
</evidence>
<keyword evidence="2" id="KW-0472">Membrane</keyword>
<dbReference type="RefSeq" id="WP_024267839.1">
    <property type="nucleotide sequence ID" value="NC_023035.1"/>
</dbReference>
<gene>
    <name evidence="3" type="ORF">L21SP2_1524</name>
</gene>
<organism evidence="3 4">
    <name type="scientific">Salinispira pacifica</name>
    <dbReference type="NCBI Taxonomy" id="1307761"/>
    <lineage>
        <taxon>Bacteria</taxon>
        <taxon>Pseudomonadati</taxon>
        <taxon>Spirochaetota</taxon>
        <taxon>Spirochaetia</taxon>
        <taxon>Spirochaetales</taxon>
        <taxon>Spirochaetaceae</taxon>
        <taxon>Salinispira</taxon>
    </lineage>
</organism>
<keyword evidence="2" id="KW-1133">Transmembrane helix</keyword>
<sequence>MDFGIVMIVGLLFVGGPLAVFGGISMIQRAGLDKKKLELERERLEVEKKKLHIMQLEAENKLLDNKLEDEFRKSGLSE</sequence>
<keyword evidence="1" id="KW-0175">Coiled coil</keyword>
<feature type="transmembrane region" description="Helical" evidence="2">
    <location>
        <begin position="6"/>
        <end position="27"/>
    </location>
</feature>
<dbReference type="HOGENOM" id="CLU_2619995_0_0_12"/>
<dbReference type="EMBL" id="CP006939">
    <property type="protein sequence ID" value="AHC14919.1"/>
    <property type="molecule type" value="Genomic_DNA"/>
</dbReference>
<evidence type="ECO:0000313" key="3">
    <source>
        <dbReference type="EMBL" id="AHC14919.1"/>
    </source>
</evidence>
<evidence type="ECO:0000313" key="4">
    <source>
        <dbReference type="Proteomes" id="UP000018680"/>
    </source>
</evidence>
<reference evidence="3 4" key="1">
    <citation type="journal article" date="2015" name="Stand. Genomic Sci.">
        <title>Complete genome sequence and description of Salinispira pacifica gen. nov., sp. nov., a novel spirochaete isolated form a hypersaline microbial mat.</title>
        <authorList>
            <person name="Ben Hania W."/>
            <person name="Joseph M."/>
            <person name="Schumann P."/>
            <person name="Bunk B."/>
            <person name="Fiebig A."/>
            <person name="Sproer C."/>
            <person name="Klenk H.P."/>
            <person name="Fardeau M.L."/>
            <person name="Spring S."/>
        </authorList>
    </citation>
    <scope>NUCLEOTIDE SEQUENCE [LARGE SCALE GENOMIC DNA]</scope>
    <source>
        <strain evidence="3 4">L21-RPul-D2</strain>
    </source>
</reference>
<dbReference type="AlphaFoldDB" id="V5WH84"/>
<name>V5WH84_9SPIO</name>
<proteinExistence type="predicted"/>
<keyword evidence="4" id="KW-1185">Reference proteome</keyword>
<accession>V5WH84</accession>
<keyword evidence="2" id="KW-0812">Transmembrane</keyword>
<dbReference type="Proteomes" id="UP000018680">
    <property type="component" value="Chromosome"/>
</dbReference>
<protein>
    <submittedName>
        <fullName evidence="3">Uncharacterized protein</fullName>
    </submittedName>
</protein>
<evidence type="ECO:0000256" key="1">
    <source>
        <dbReference type="SAM" id="Coils"/>
    </source>
</evidence>
<feature type="coiled-coil region" evidence="1">
    <location>
        <begin position="27"/>
        <end position="73"/>
    </location>
</feature>
<dbReference type="KEGG" id="slr:L21SP2_1524"/>